<gene>
    <name evidence="3" type="ORF">CYJ10_15705</name>
</gene>
<dbReference type="PROSITE" id="PS51257">
    <property type="entry name" value="PROKAR_LIPOPROTEIN"/>
    <property type="match status" value="1"/>
</dbReference>
<evidence type="ECO:0000313" key="4">
    <source>
        <dbReference type="Proteomes" id="UP000234341"/>
    </source>
</evidence>
<feature type="compositionally biased region" description="Pro residues" evidence="1">
    <location>
        <begin position="183"/>
        <end position="201"/>
    </location>
</feature>
<name>A0A2N5CC94_9BURK</name>
<protein>
    <recommendedName>
        <fullName evidence="5">DUF4142 domain-containing protein</fullName>
    </recommendedName>
</protein>
<evidence type="ECO:0000256" key="1">
    <source>
        <dbReference type="SAM" id="MobiDB-lite"/>
    </source>
</evidence>
<sequence>MYRLNTVQIMLATVVAALVATGCSREAQAPVPSSQPDTRSELEVSAGLVPQMDEAVLRNTVDFCIEHAPPARKAVESAWSLWQDRNAPRLAVARIYRQRLEDTAANGTGESERQANQTLLDQHATLIESFTNQQLDVMRVALEHDQPEVVTQLCTEHFARVSAGDWDIGQRDPEIAALLDAGPPKPSMPASAPTPPNPGQR</sequence>
<accession>A0A2N5CC94</accession>
<dbReference type="OrthoDB" id="9130687at2"/>
<evidence type="ECO:0000313" key="3">
    <source>
        <dbReference type="EMBL" id="PLP99825.1"/>
    </source>
</evidence>
<dbReference type="Proteomes" id="UP000234341">
    <property type="component" value="Unassembled WGS sequence"/>
</dbReference>
<evidence type="ECO:0008006" key="5">
    <source>
        <dbReference type="Google" id="ProtNLM"/>
    </source>
</evidence>
<reference evidence="3 4" key="1">
    <citation type="submission" date="2017-12" db="EMBL/GenBank/DDBJ databases">
        <title>Genome sequence of the active heterotrophic nitrifier-denitrifier, Cupriavidus pauculus UM1.</title>
        <authorList>
            <person name="Putonti C."/>
            <person name="Castignetti D."/>
        </authorList>
    </citation>
    <scope>NUCLEOTIDE SEQUENCE [LARGE SCALE GENOMIC DNA]</scope>
    <source>
        <strain evidence="3 4">UM1</strain>
    </source>
</reference>
<evidence type="ECO:0000256" key="2">
    <source>
        <dbReference type="SAM" id="SignalP"/>
    </source>
</evidence>
<feature type="region of interest" description="Disordered" evidence="1">
    <location>
        <begin position="180"/>
        <end position="201"/>
    </location>
</feature>
<proteinExistence type="predicted"/>
<feature type="signal peptide" evidence="2">
    <location>
        <begin position="1"/>
        <end position="29"/>
    </location>
</feature>
<dbReference type="AlphaFoldDB" id="A0A2N5CC94"/>
<organism evidence="3 4">
    <name type="scientific">Cupriavidus pauculus</name>
    <dbReference type="NCBI Taxonomy" id="82633"/>
    <lineage>
        <taxon>Bacteria</taxon>
        <taxon>Pseudomonadati</taxon>
        <taxon>Pseudomonadota</taxon>
        <taxon>Betaproteobacteria</taxon>
        <taxon>Burkholderiales</taxon>
        <taxon>Burkholderiaceae</taxon>
        <taxon>Cupriavidus</taxon>
    </lineage>
</organism>
<dbReference type="RefSeq" id="WP_101682400.1">
    <property type="nucleotide sequence ID" value="NZ_PJRP01000006.1"/>
</dbReference>
<comment type="caution">
    <text evidence="3">The sequence shown here is derived from an EMBL/GenBank/DDBJ whole genome shotgun (WGS) entry which is preliminary data.</text>
</comment>
<feature type="chain" id="PRO_5014652461" description="DUF4142 domain-containing protein" evidence="2">
    <location>
        <begin position="30"/>
        <end position="201"/>
    </location>
</feature>
<dbReference type="EMBL" id="PJRP01000006">
    <property type="protein sequence ID" value="PLP99825.1"/>
    <property type="molecule type" value="Genomic_DNA"/>
</dbReference>
<keyword evidence="2" id="KW-0732">Signal</keyword>